<dbReference type="SUPFAM" id="SSF56784">
    <property type="entry name" value="HAD-like"/>
    <property type="match status" value="1"/>
</dbReference>
<evidence type="ECO:0000313" key="4">
    <source>
        <dbReference type="Proteomes" id="UP000596035"/>
    </source>
</evidence>
<name>A0A1Z2XM33_9FIRM</name>
<dbReference type="GO" id="GO:0016791">
    <property type="term" value="F:phosphatase activity"/>
    <property type="evidence" value="ECO:0007669"/>
    <property type="project" value="TreeGrafter"/>
</dbReference>
<dbReference type="Gene3D" id="3.40.50.1000">
    <property type="entry name" value="HAD superfamily/HAD-like"/>
    <property type="match status" value="1"/>
</dbReference>
<dbReference type="EMBL" id="CP065321">
    <property type="protein sequence ID" value="QQR28788.1"/>
    <property type="molecule type" value="Genomic_DNA"/>
</dbReference>
<dbReference type="GO" id="GO:0000287">
    <property type="term" value="F:magnesium ion binding"/>
    <property type="evidence" value="ECO:0007669"/>
    <property type="project" value="TreeGrafter"/>
</dbReference>
<dbReference type="NCBIfam" id="TIGR01484">
    <property type="entry name" value="HAD-SF-IIB"/>
    <property type="match status" value="1"/>
</dbReference>
<evidence type="ECO:0000313" key="3">
    <source>
        <dbReference type="Proteomes" id="UP000196710"/>
    </source>
</evidence>
<organism evidence="2 4">
    <name type="scientific">Acutalibacter muris</name>
    <dbReference type="NCBI Taxonomy" id="1796620"/>
    <lineage>
        <taxon>Bacteria</taxon>
        <taxon>Bacillati</taxon>
        <taxon>Bacillota</taxon>
        <taxon>Clostridia</taxon>
        <taxon>Eubacteriales</taxon>
        <taxon>Acutalibacteraceae</taxon>
        <taxon>Acutalibacter</taxon>
    </lineage>
</organism>
<dbReference type="RefSeq" id="WP_066536458.1">
    <property type="nucleotide sequence ID" value="NZ_CP021422.1"/>
</dbReference>
<proteinExistence type="predicted"/>
<dbReference type="InterPro" id="IPR023214">
    <property type="entry name" value="HAD_sf"/>
</dbReference>
<dbReference type="Proteomes" id="UP000196710">
    <property type="component" value="Chromosome"/>
</dbReference>
<dbReference type="PANTHER" id="PTHR10000">
    <property type="entry name" value="PHOSPHOSERINE PHOSPHATASE"/>
    <property type="match status" value="1"/>
</dbReference>
<dbReference type="KEGG" id="amur:ADH66_01795"/>
<dbReference type="SFLD" id="SFLDS00003">
    <property type="entry name" value="Haloacid_Dehalogenase"/>
    <property type="match status" value="1"/>
</dbReference>
<sequence>MAIKMIVTDLDRTLLRDDKTISPYTAGTLEKLHASGVPFVIATARPTRAVRKAMPWLRYDGAVFFNGAVVTAGGESLRAYKIDGALDIVRAILRDKPETQLSVEMEDYLYSNIPPESLGDWGSDYGYTRDFHETGGRQVEKILISSENIQPEGWEREYERYIPEDLYMQMSEGTLLMVMNRQATKLNGIRLLAERYGVGLGEIAAFGDDVNDIEMLTACGVGVAVGNALPEVKAAADEVCGSNEEEGVARWIWGNVLT</sequence>
<evidence type="ECO:0000313" key="2">
    <source>
        <dbReference type="EMBL" id="QQR28788.1"/>
    </source>
</evidence>
<dbReference type="NCBIfam" id="TIGR00099">
    <property type="entry name" value="Cof-subfamily"/>
    <property type="match status" value="1"/>
</dbReference>
<dbReference type="SFLD" id="SFLDG01140">
    <property type="entry name" value="C2.B:_Phosphomannomutase_and_P"/>
    <property type="match status" value="1"/>
</dbReference>
<accession>A0A1Z2XM33</accession>
<dbReference type="PANTHER" id="PTHR10000:SF8">
    <property type="entry name" value="HAD SUPERFAMILY HYDROLASE-LIKE, TYPE 3"/>
    <property type="match status" value="1"/>
</dbReference>
<evidence type="ECO:0000313" key="1">
    <source>
        <dbReference type="EMBL" id="ASB39498.1"/>
    </source>
</evidence>
<dbReference type="Proteomes" id="UP000596035">
    <property type="component" value="Chromosome"/>
</dbReference>
<dbReference type="GO" id="GO:0005829">
    <property type="term" value="C:cytosol"/>
    <property type="evidence" value="ECO:0007669"/>
    <property type="project" value="TreeGrafter"/>
</dbReference>
<gene>
    <name evidence="1" type="ORF">ADH66_01795</name>
    <name evidence="2" type="ORF">I5Q82_11825</name>
</gene>
<protein>
    <submittedName>
        <fullName evidence="2">Cof-type HAD-IIB family hydrolase</fullName>
    </submittedName>
</protein>
<dbReference type="Pfam" id="PF08282">
    <property type="entry name" value="Hydrolase_3"/>
    <property type="match status" value="1"/>
</dbReference>
<dbReference type="EMBL" id="CP021422">
    <property type="protein sequence ID" value="ASB39498.1"/>
    <property type="molecule type" value="Genomic_DNA"/>
</dbReference>
<dbReference type="AlphaFoldDB" id="A0A1Z2XM33"/>
<keyword evidence="3" id="KW-1185">Reference proteome</keyword>
<dbReference type="InterPro" id="IPR000150">
    <property type="entry name" value="Cof"/>
</dbReference>
<dbReference type="InterPro" id="IPR006379">
    <property type="entry name" value="HAD-SF_hydro_IIB"/>
</dbReference>
<dbReference type="Gene3D" id="3.30.1240.10">
    <property type="match status" value="1"/>
</dbReference>
<reference evidence="3" key="2">
    <citation type="submission" date="2017-05" db="EMBL/GenBank/DDBJ databases">
        <title>Improved OligoMM genomes.</title>
        <authorList>
            <person name="Garzetti D."/>
        </authorList>
    </citation>
    <scope>NUCLEOTIDE SEQUENCE [LARGE SCALE GENOMIC DNA]</scope>
    <source>
        <strain evidence="3">KB18</strain>
    </source>
</reference>
<keyword evidence="2" id="KW-0378">Hydrolase</keyword>
<reference evidence="1" key="1">
    <citation type="journal article" date="2017" name="Genome Announc.">
        <title>High-Quality Whole-Genome Sequences of the Oligo-Mouse-Microbiota Bacterial Community.</title>
        <authorList>
            <person name="Garzetti D."/>
            <person name="Brugiroux S."/>
            <person name="Bunk B."/>
            <person name="Pukall R."/>
            <person name="McCoy K.D."/>
            <person name="Macpherson A.J."/>
            <person name="Stecher B."/>
        </authorList>
    </citation>
    <scope>NUCLEOTIDE SEQUENCE</scope>
    <source>
        <strain evidence="1">KB18</strain>
    </source>
</reference>
<dbReference type="InterPro" id="IPR036412">
    <property type="entry name" value="HAD-like_sf"/>
</dbReference>
<reference evidence="2 4" key="3">
    <citation type="submission" date="2020-11" db="EMBL/GenBank/DDBJ databases">
        <title>Closed and high quality bacterial genomes of the OMM12 community.</title>
        <authorList>
            <person name="Marbouty M."/>
            <person name="Lamy-Besnier Q."/>
            <person name="Debarbieux L."/>
            <person name="Koszul R."/>
        </authorList>
    </citation>
    <scope>NUCLEOTIDE SEQUENCE [LARGE SCALE GENOMIC DNA]</scope>
    <source>
        <strain evidence="2 4">KB18</strain>
    </source>
</reference>